<dbReference type="Proteomes" id="UP000184048">
    <property type="component" value="Unassembled WGS sequence"/>
</dbReference>
<feature type="transmembrane region" description="Helical" evidence="6">
    <location>
        <begin position="180"/>
        <end position="200"/>
    </location>
</feature>
<comment type="subcellular location">
    <subcellularLocation>
        <location evidence="1">Cell membrane</location>
        <topology evidence="1">Multi-pass membrane protein</topology>
    </subcellularLocation>
</comment>
<dbReference type="EMBL" id="FQUU01000020">
    <property type="protein sequence ID" value="SHF83223.1"/>
    <property type="molecule type" value="Genomic_DNA"/>
</dbReference>
<keyword evidence="9" id="KW-1185">Reference proteome</keyword>
<feature type="domain" description="ABC-2 type transporter transmembrane" evidence="7">
    <location>
        <begin position="19"/>
        <end position="415"/>
    </location>
</feature>
<feature type="transmembrane region" description="Helical" evidence="6">
    <location>
        <begin position="338"/>
        <end position="357"/>
    </location>
</feature>
<keyword evidence="4 6" id="KW-1133">Transmembrane helix</keyword>
<organism evidence="8 9">
    <name type="scientific">Flavisolibacter ginsengisoli DSM 18119</name>
    <dbReference type="NCBI Taxonomy" id="1121884"/>
    <lineage>
        <taxon>Bacteria</taxon>
        <taxon>Pseudomonadati</taxon>
        <taxon>Bacteroidota</taxon>
        <taxon>Chitinophagia</taxon>
        <taxon>Chitinophagales</taxon>
        <taxon>Chitinophagaceae</taxon>
        <taxon>Flavisolibacter</taxon>
    </lineage>
</organism>
<dbReference type="Gene3D" id="3.40.190.10">
    <property type="entry name" value="Periplasmic binding protein-like II"/>
    <property type="match status" value="1"/>
</dbReference>
<dbReference type="PANTHER" id="PTHR30294:SF29">
    <property type="entry name" value="MULTIDRUG ABC TRANSPORTER PERMEASE YBHS-RELATED"/>
    <property type="match status" value="1"/>
</dbReference>
<dbReference type="InterPro" id="IPR051449">
    <property type="entry name" value="ABC-2_transporter_component"/>
</dbReference>
<protein>
    <submittedName>
        <fullName evidence="8">ABC-2 type transport system permease protein</fullName>
    </submittedName>
</protein>
<name>A0A1M5EVF9_9BACT</name>
<feature type="transmembrane region" description="Helical" evidence="6">
    <location>
        <begin position="21"/>
        <end position="44"/>
    </location>
</feature>
<dbReference type="OrthoDB" id="9768837at2"/>
<evidence type="ECO:0000256" key="1">
    <source>
        <dbReference type="ARBA" id="ARBA00004651"/>
    </source>
</evidence>
<evidence type="ECO:0000256" key="4">
    <source>
        <dbReference type="ARBA" id="ARBA00022989"/>
    </source>
</evidence>
<feature type="transmembrane region" description="Helical" evidence="6">
    <location>
        <begin position="229"/>
        <end position="250"/>
    </location>
</feature>
<keyword evidence="2" id="KW-1003">Cell membrane</keyword>
<dbReference type="STRING" id="1121884.SAMN02745131_03639"/>
<gene>
    <name evidence="8" type="ORF">SAMN02745131_03639</name>
</gene>
<dbReference type="SUPFAM" id="SSF53850">
    <property type="entry name" value="Periplasmic binding protein-like II"/>
    <property type="match status" value="1"/>
</dbReference>
<evidence type="ECO:0000256" key="2">
    <source>
        <dbReference type="ARBA" id="ARBA00022475"/>
    </source>
</evidence>
<dbReference type="InterPro" id="IPR013525">
    <property type="entry name" value="ABC2_TM"/>
</dbReference>
<evidence type="ECO:0000313" key="9">
    <source>
        <dbReference type="Proteomes" id="UP000184048"/>
    </source>
</evidence>
<sequence>MNKTALIIKREYLSRVRKKTFILSTILTPLLFVGIIGTVIFVTVKNIRNEKIAVVDPNGILKANLEGSKSVSYDFRNDIDTSNFNTKGYSALLYPPHTGINQTNNFKVITEKSLSRFANDQIEKDIARALENNIIADSLKIDPRRIDDLKKQAELTSVESVKKGELGNSTRSDFNLASSIGYLTAFLIYITLFVYGVMVMRGVMEEKTNRIAEVIISSVKPFQLMMGKILGIGAVGLTQFLIWIVLIFGISSVMMSFIPAEVLQQVQAQGNQMSGSSAQTSEAIKTIANAQLTLSSVNWPLVIGCFIFYFIGGYLFYAALFAAVGSAVNEDAQDAQSLTFPITMPIVIAIIIMINSINDPTSSLAKWSSIIPFFSPIVMMSRIPFGVPSTVAYWELGVSMVCLVIGFLFTTWLSAKIYRTGILLYGKKPSWKEMAKWIRR</sequence>
<feature type="transmembrane region" description="Helical" evidence="6">
    <location>
        <begin position="301"/>
        <end position="326"/>
    </location>
</feature>
<reference evidence="8 9" key="1">
    <citation type="submission" date="2016-11" db="EMBL/GenBank/DDBJ databases">
        <authorList>
            <person name="Jaros S."/>
            <person name="Januszkiewicz K."/>
            <person name="Wedrychowicz H."/>
        </authorList>
    </citation>
    <scope>NUCLEOTIDE SEQUENCE [LARGE SCALE GENOMIC DNA]</scope>
    <source>
        <strain evidence="8 9">DSM 18119</strain>
    </source>
</reference>
<evidence type="ECO:0000259" key="7">
    <source>
        <dbReference type="Pfam" id="PF12698"/>
    </source>
</evidence>
<evidence type="ECO:0000256" key="5">
    <source>
        <dbReference type="ARBA" id="ARBA00023136"/>
    </source>
</evidence>
<accession>A0A1M5EVF9</accession>
<dbReference type="GO" id="GO:0005886">
    <property type="term" value="C:plasma membrane"/>
    <property type="evidence" value="ECO:0007669"/>
    <property type="project" value="UniProtKB-SubCell"/>
</dbReference>
<dbReference type="Pfam" id="PF12698">
    <property type="entry name" value="ABC2_membrane_3"/>
    <property type="match status" value="1"/>
</dbReference>
<dbReference type="PANTHER" id="PTHR30294">
    <property type="entry name" value="MEMBRANE COMPONENT OF ABC TRANSPORTER YHHJ-RELATED"/>
    <property type="match status" value="1"/>
</dbReference>
<evidence type="ECO:0000256" key="6">
    <source>
        <dbReference type="SAM" id="Phobius"/>
    </source>
</evidence>
<proteinExistence type="predicted"/>
<dbReference type="RefSeq" id="WP_072836764.1">
    <property type="nucleotide sequence ID" value="NZ_FQUU01000020.1"/>
</dbReference>
<dbReference type="GO" id="GO:0140359">
    <property type="term" value="F:ABC-type transporter activity"/>
    <property type="evidence" value="ECO:0007669"/>
    <property type="project" value="InterPro"/>
</dbReference>
<keyword evidence="3 6" id="KW-0812">Transmembrane</keyword>
<evidence type="ECO:0000313" key="8">
    <source>
        <dbReference type="EMBL" id="SHF83223.1"/>
    </source>
</evidence>
<evidence type="ECO:0000256" key="3">
    <source>
        <dbReference type="ARBA" id="ARBA00022692"/>
    </source>
</evidence>
<feature type="transmembrane region" description="Helical" evidence="6">
    <location>
        <begin position="391"/>
        <end position="413"/>
    </location>
</feature>
<dbReference type="AlphaFoldDB" id="A0A1M5EVF9"/>
<keyword evidence="5 6" id="KW-0472">Membrane</keyword>